<accession>A0A139HX81</accession>
<protein>
    <submittedName>
        <fullName evidence="1">Uncharacterized protein</fullName>
    </submittedName>
</protein>
<keyword evidence="2" id="KW-1185">Reference proteome</keyword>
<evidence type="ECO:0000313" key="1">
    <source>
        <dbReference type="EMBL" id="KXT07074.1"/>
    </source>
</evidence>
<evidence type="ECO:0000313" key="2">
    <source>
        <dbReference type="Proteomes" id="UP000070133"/>
    </source>
</evidence>
<proteinExistence type="predicted"/>
<reference evidence="1 2" key="1">
    <citation type="submission" date="2015-07" db="EMBL/GenBank/DDBJ databases">
        <title>Comparative genomics of the Sigatoka disease complex on banana suggests a link between parallel evolutionary changes in Pseudocercospora fijiensis and Pseudocercospora eumusae and increased virulence on the banana host.</title>
        <authorList>
            <person name="Chang T.-C."/>
            <person name="Salvucci A."/>
            <person name="Crous P.W."/>
            <person name="Stergiopoulos I."/>
        </authorList>
    </citation>
    <scope>NUCLEOTIDE SEQUENCE [LARGE SCALE GENOMIC DNA]</scope>
    <source>
        <strain evidence="1 2">CBS 114824</strain>
    </source>
</reference>
<comment type="caution">
    <text evidence="1">The sequence shown here is derived from an EMBL/GenBank/DDBJ whole genome shotgun (WGS) entry which is preliminary data.</text>
</comment>
<name>A0A139HX81_9PEZI</name>
<dbReference type="Proteomes" id="UP000070133">
    <property type="component" value="Unassembled WGS sequence"/>
</dbReference>
<dbReference type="EMBL" id="LFZN01000003">
    <property type="protein sequence ID" value="KXT07074.1"/>
    <property type="molecule type" value="Genomic_DNA"/>
</dbReference>
<sequence>MAAPPAEFMDFAAGICQSLACRALRVVPNAIIAMFDNSIVRQNEVAKHYEVEYAVRPTEALREAYYRETFLKLREALVQRRAMPVAASG</sequence>
<organism evidence="1 2">
    <name type="scientific">Pseudocercospora eumusae</name>
    <dbReference type="NCBI Taxonomy" id="321146"/>
    <lineage>
        <taxon>Eukaryota</taxon>
        <taxon>Fungi</taxon>
        <taxon>Dikarya</taxon>
        <taxon>Ascomycota</taxon>
        <taxon>Pezizomycotina</taxon>
        <taxon>Dothideomycetes</taxon>
        <taxon>Dothideomycetidae</taxon>
        <taxon>Mycosphaerellales</taxon>
        <taxon>Mycosphaerellaceae</taxon>
        <taxon>Pseudocercospora</taxon>
    </lineage>
</organism>
<gene>
    <name evidence="1" type="ORF">AC578_2409</name>
</gene>
<dbReference type="AlphaFoldDB" id="A0A139HX81"/>